<dbReference type="EMBL" id="RXIL01000165">
    <property type="protein sequence ID" value="RZN66333.1"/>
    <property type="molecule type" value="Genomic_DNA"/>
</dbReference>
<comment type="caution">
    <text evidence="1">The sequence shown here is derived from an EMBL/GenBank/DDBJ whole genome shotgun (WGS) entry which is preliminary data.</text>
</comment>
<organism evidence="1 2">
    <name type="scientific">Candidatus Methanolliviera hydrocarbonicum</name>
    <dbReference type="NCBI Taxonomy" id="2491085"/>
    <lineage>
        <taxon>Archaea</taxon>
        <taxon>Methanobacteriati</taxon>
        <taxon>Methanobacteriota</taxon>
        <taxon>Candidatus Methanoliparia</taxon>
        <taxon>Candidatus Methanoliparales</taxon>
        <taxon>Candidatus Methanollivieraceae</taxon>
        <taxon>Candidatus Methanolliviera</taxon>
    </lineage>
</organism>
<name>A0A520KUX9_9EURY</name>
<evidence type="ECO:0000313" key="1">
    <source>
        <dbReference type="EMBL" id="RZN66333.1"/>
    </source>
</evidence>
<evidence type="ECO:0000313" key="2">
    <source>
        <dbReference type="Proteomes" id="UP000320766"/>
    </source>
</evidence>
<reference evidence="1 2" key="1">
    <citation type="journal article" date="2019" name="Nat. Microbiol.">
        <title>Wide diversity of methane and short-chain alkane metabolisms in uncultured archaea.</title>
        <authorList>
            <person name="Borrel G."/>
            <person name="Adam P.S."/>
            <person name="McKay L.J."/>
            <person name="Chen L.X."/>
            <person name="Sierra-Garcia I.N."/>
            <person name="Sieber C.M."/>
            <person name="Letourneur Q."/>
            <person name="Ghozlane A."/>
            <person name="Andersen G.L."/>
            <person name="Li W.J."/>
            <person name="Hallam S.J."/>
            <person name="Muyzer G."/>
            <person name="de Oliveira V.M."/>
            <person name="Inskeep W.P."/>
            <person name="Banfield J.F."/>
            <person name="Gribaldo S."/>
        </authorList>
    </citation>
    <scope>NUCLEOTIDE SEQUENCE [LARGE SCALE GENOMIC DNA]</scope>
    <source>
        <strain evidence="1">NM1b</strain>
    </source>
</reference>
<proteinExistence type="predicted"/>
<gene>
    <name evidence="1" type="ORF">EF807_08575</name>
</gene>
<protein>
    <submittedName>
        <fullName evidence="1">Uncharacterized protein</fullName>
    </submittedName>
</protein>
<accession>A0A520KUX9</accession>
<dbReference type="AlphaFoldDB" id="A0A520KUX9"/>
<dbReference type="Proteomes" id="UP000320766">
    <property type="component" value="Unassembled WGS sequence"/>
</dbReference>
<sequence>MPILYLTVKGDFDRSFVHKKLIDSLSNISLHFRVKYDLEDDIEGGEYYKEIAKGSLNIKDMIKMSYEEGEEKKEYSTFTISLFDLLSSNKIEDARELTEKFYEGFK</sequence>